<sequence length="235" mass="26526">MRSRYIPFSTGITLFGSTFGEQFNSPTPTRRWSTRRRRLADMSTRRRVNSPTVDSPVVQLADADSPMVDSPTPTRRWSTRRRRLADVSTRRRLTRRWLTRRWFNSPTVDSPIIVHSFLAQPSTSPVIVSVELVNSTENHYNYSLEFTGNIFKLICHLTFQVQLQNGAILEKYWNMNPVNGTDNKQFTLPDNVRLYPGQSFADAGITVAGGGGEPEVTIVAMKSVLSTKKCPDSAG</sequence>
<dbReference type="AlphaFoldDB" id="A0A914H686"/>
<proteinExistence type="predicted"/>
<keyword evidence="1" id="KW-1185">Reference proteome</keyword>
<reference evidence="2" key="1">
    <citation type="submission" date="2022-11" db="UniProtKB">
        <authorList>
            <consortium name="WormBaseParasite"/>
        </authorList>
    </citation>
    <scope>IDENTIFICATION</scope>
</reference>
<protein>
    <submittedName>
        <fullName evidence="2">Uncharacterized protein</fullName>
    </submittedName>
</protein>
<evidence type="ECO:0000313" key="1">
    <source>
        <dbReference type="Proteomes" id="UP000887572"/>
    </source>
</evidence>
<name>A0A914H686_GLORO</name>
<evidence type="ECO:0000313" key="2">
    <source>
        <dbReference type="WBParaSite" id="Gr19_v10_g14068.t1"/>
    </source>
</evidence>
<dbReference type="WBParaSite" id="Gr19_v10_g14068.t1">
    <property type="protein sequence ID" value="Gr19_v10_g14068.t1"/>
    <property type="gene ID" value="Gr19_v10_g14068"/>
</dbReference>
<accession>A0A914H686</accession>
<organism evidence="1 2">
    <name type="scientific">Globodera rostochiensis</name>
    <name type="common">Golden nematode worm</name>
    <name type="synonym">Heterodera rostochiensis</name>
    <dbReference type="NCBI Taxonomy" id="31243"/>
    <lineage>
        <taxon>Eukaryota</taxon>
        <taxon>Metazoa</taxon>
        <taxon>Ecdysozoa</taxon>
        <taxon>Nematoda</taxon>
        <taxon>Chromadorea</taxon>
        <taxon>Rhabditida</taxon>
        <taxon>Tylenchina</taxon>
        <taxon>Tylenchomorpha</taxon>
        <taxon>Tylenchoidea</taxon>
        <taxon>Heteroderidae</taxon>
        <taxon>Heteroderinae</taxon>
        <taxon>Globodera</taxon>
    </lineage>
</organism>
<dbReference type="Proteomes" id="UP000887572">
    <property type="component" value="Unplaced"/>
</dbReference>